<evidence type="ECO:0000313" key="1">
    <source>
        <dbReference type="EMBL" id="PNY28269.1"/>
    </source>
</evidence>
<dbReference type="OrthoDB" id="5239982at2759"/>
<gene>
    <name evidence="1" type="ORF">TCAP_01804</name>
</gene>
<reference evidence="1 2" key="1">
    <citation type="submission" date="2017-08" db="EMBL/GenBank/DDBJ databases">
        <title>Harnessing the power of phylogenomics to disentangle the directionality and signatures of interkingdom host jumping in the parasitic fungal genus Tolypocladium.</title>
        <authorList>
            <person name="Quandt C.A."/>
            <person name="Patterson W."/>
            <person name="Spatafora J.W."/>
        </authorList>
    </citation>
    <scope>NUCLEOTIDE SEQUENCE [LARGE SCALE GENOMIC DNA]</scope>
    <source>
        <strain evidence="1 2">CBS 113982</strain>
    </source>
</reference>
<dbReference type="EMBL" id="NRSZ01000281">
    <property type="protein sequence ID" value="PNY28269.1"/>
    <property type="molecule type" value="Genomic_DNA"/>
</dbReference>
<sequence>MAVAPGCDSCQVANAVSHSLLRARIPHSSIPQMQEYRTTIPVHALVLRAAHRDAPARVGYLHVGNRPLASRFLLRLLRLLRHPAQAESAQALTRTHAHEHAITETMQFALLLASLPGLALAAATAYTPPPLLLAVANDPSNSCVLPRDYHIRNFVAQSNDTGRTLCAYDFAYLDTATNSSTTCRYDAATSKSTTPDGMTQRFECRDPNVKFIWVGEMHKLVMIQRVCPGTTGIPAYEVSGSVVIPLFCLDKGSCVSNQTDHQALFTSIQPIRDATLARHRRAANVVRHDVKRGVAWSYGV</sequence>
<protein>
    <submittedName>
        <fullName evidence="1">Uncharacterized protein</fullName>
    </submittedName>
</protein>
<name>A0A2K3QL68_9HYPO</name>
<accession>A0A2K3QL68</accession>
<dbReference type="AlphaFoldDB" id="A0A2K3QL68"/>
<keyword evidence="2" id="KW-1185">Reference proteome</keyword>
<comment type="caution">
    <text evidence="1">The sequence shown here is derived from an EMBL/GenBank/DDBJ whole genome shotgun (WGS) entry which is preliminary data.</text>
</comment>
<evidence type="ECO:0000313" key="2">
    <source>
        <dbReference type="Proteomes" id="UP000236621"/>
    </source>
</evidence>
<organism evidence="1 2">
    <name type="scientific">Tolypocladium capitatum</name>
    <dbReference type="NCBI Taxonomy" id="45235"/>
    <lineage>
        <taxon>Eukaryota</taxon>
        <taxon>Fungi</taxon>
        <taxon>Dikarya</taxon>
        <taxon>Ascomycota</taxon>
        <taxon>Pezizomycotina</taxon>
        <taxon>Sordariomycetes</taxon>
        <taxon>Hypocreomycetidae</taxon>
        <taxon>Hypocreales</taxon>
        <taxon>Ophiocordycipitaceae</taxon>
        <taxon>Tolypocladium</taxon>
    </lineage>
</organism>
<proteinExistence type="predicted"/>
<dbReference type="Proteomes" id="UP000236621">
    <property type="component" value="Unassembled WGS sequence"/>
</dbReference>
<dbReference type="STRING" id="45235.A0A2K3QL68"/>